<accession>A0A1H4P8Y6</accession>
<sequence length="282" mass="29787">MDPHTAGRTARMLEPLHALGYFAREVDDEVSALGVRRGRATYFASRAAPMGRVGAGPVAATFYVFNPSLVAHFIPSAWESASPDEVVAARYRGVSAAWARLLGEEVLASDEVKEAADLARAAAGGCSVAGRPLHAAHADLPWPVEPHMALFHAITLLREHRGDGHVAALVGSDLSGIDALVTHTATGRGFTRAAAQSTRAWSDDEWAASVAGLAERGLMTSAGELTEEGTALRRTVEHRTEESAFAPWQALGESGTQRLTELCRPLVTTALANGAFPEGVFA</sequence>
<dbReference type="OrthoDB" id="157052at2"/>
<dbReference type="AlphaFoldDB" id="A0A1H4P8Y6"/>
<keyword evidence="2" id="KW-1185">Reference proteome</keyword>
<dbReference type="NCBIfam" id="NF047719">
    <property type="entry name" value="SCO6745_fam_HTH"/>
    <property type="match status" value="1"/>
</dbReference>
<dbReference type="STRING" id="402596.SAMN04489844_1556"/>
<gene>
    <name evidence="1" type="ORF">SAMN04489844_1556</name>
</gene>
<evidence type="ECO:0000313" key="2">
    <source>
        <dbReference type="Proteomes" id="UP000198742"/>
    </source>
</evidence>
<name>A0A1H4P8Y6_9ACTN</name>
<dbReference type="EMBL" id="FNRT01000002">
    <property type="protein sequence ID" value="SEC03923.1"/>
    <property type="molecule type" value="Genomic_DNA"/>
</dbReference>
<reference evidence="2" key="1">
    <citation type="submission" date="2016-10" db="EMBL/GenBank/DDBJ databases">
        <authorList>
            <person name="Varghese N."/>
            <person name="Submissions S."/>
        </authorList>
    </citation>
    <scope>NUCLEOTIDE SEQUENCE [LARGE SCALE GENOMIC DNA]</scope>
    <source>
        <strain evidence="2">DSM 22017</strain>
    </source>
</reference>
<proteinExistence type="predicted"/>
<dbReference type="Proteomes" id="UP000198742">
    <property type="component" value="Unassembled WGS sequence"/>
</dbReference>
<evidence type="ECO:0000313" key="1">
    <source>
        <dbReference type="EMBL" id="SEC03923.1"/>
    </source>
</evidence>
<protein>
    <recommendedName>
        <fullName evidence="3">SalK</fullName>
    </recommendedName>
</protein>
<organism evidence="1 2">
    <name type="scientific">Nocardioides exalbidus</name>
    <dbReference type="NCBI Taxonomy" id="402596"/>
    <lineage>
        <taxon>Bacteria</taxon>
        <taxon>Bacillati</taxon>
        <taxon>Actinomycetota</taxon>
        <taxon>Actinomycetes</taxon>
        <taxon>Propionibacteriales</taxon>
        <taxon>Nocardioidaceae</taxon>
        <taxon>Nocardioides</taxon>
    </lineage>
</organism>
<dbReference type="RefSeq" id="WP_090968595.1">
    <property type="nucleotide sequence ID" value="NZ_FNRT01000002.1"/>
</dbReference>
<dbReference type="InterPro" id="IPR054058">
    <property type="entry name" value="HTH_67"/>
</dbReference>
<dbReference type="Pfam" id="PF21863">
    <property type="entry name" value="HTH_67"/>
    <property type="match status" value="1"/>
</dbReference>
<evidence type="ECO:0008006" key="3">
    <source>
        <dbReference type="Google" id="ProtNLM"/>
    </source>
</evidence>